<evidence type="ECO:0000313" key="1">
    <source>
        <dbReference type="EMBL" id="ADD44057.1"/>
    </source>
</evidence>
<dbReference type="EMBL" id="CP001778">
    <property type="protein sequence ID" value="ADD44057.1"/>
    <property type="molecule type" value="Genomic_DNA"/>
</dbReference>
<gene>
    <name evidence="1" type="ordered locus">Snas_4411</name>
</gene>
<reference evidence="1 2" key="1">
    <citation type="journal article" date="2009" name="Stand. Genomic Sci.">
        <title>Complete genome sequence of Stackebrandtia nassauensis type strain (LLR-40K-21).</title>
        <authorList>
            <person name="Munk C."/>
            <person name="Lapidus A."/>
            <person name="Copeland A."/>
            <person name="Jando M."/>
            <person name="Mayilraj S."/>
            <person name="Glavina Del Rio T."/>
            <person name="Nolan M."/>
            <person name="Chen F."/>
            <person name="Lucas S."/>
            <person name="Tice H."/>
            <person name="Cheng J.F."/>
            <person name="Han C."/>
            <person name="Detter J.C."/>
            <person name="Bruce D."/>
            <person name="Goodwin L."/>
            <person name="Chain P."/>
            <person name="Pitluck S."/>
            <person name="Goker M."/>
            <person name="Ovchinikova G."/>
            <person name="Pati A."/>
            <person name="Ivanova N."/>
            <person name="Mavromatis K."/>
            <person name="Chen A."/>
            <person name="Palaniappan K."/>
            <person name="Land M."/>
            <person name="Hauser L."/>
            <person name="Chang Y.J."/>
            <person name="Jeffries C.D."/>
            <person name="Bristow J."/>
            <person name="Eisen J.A."/>
            <person name="Markowitz V."/>
            <person name="Hugenholtz P."/>
            <person name="Kyrpides N.C."/>
            <person name="Klenk H.P."/>
        </authorList>
    </citation>
    <scope>NUCLEOTIDE SEQUENCE [LARGE SCALE GENOMIC DNA]</scope>
    <source>
        <strain evidence="2">DSM 44728 / CIP 108903 / NRRL B-16338 / NBRC 102104 / LLR-40K-21</strain>
    </source>
</reference>
<dbReference type="HOGENOM" id="CLU_3158043_0_0_11"/>
<organism evidence="1 2">
    <name type="scientific">Stackebrandtia nassauensis (strain DSM 44728 / CIP 108903 / NRRL B-16338 / NBRC 102104 / LLR-40K-21)</name>
    <dbReference type="NCBI Taxonomy" id="446470"/>
    <lineage>
        <taxon>Bacteria</taxon>
        <taxon>Bacillati</taxon>
        <taxon>Actinomycetota</taxon>
        <taxon>Actinomycetes</taxon>
        <taxon>Glycomycetales</taxon>
        <taxon>Glycomycetaceae</taxon>
        <taxon>Stackebrandtia</taxon>
    </lineage>
</organism>
<sequence length="48" mass="5554">MEQLETYQGKAEVVFIEITDLWDGLIFKPAPSMYATQPGPTWMRPNRP</sequence>
<accession>D3Q3Z0</accession>
<keyword evidence="2" id="KW-1185">Reference proteome</keyword>
<name>D3Q3Z0_STANL</name>
<dbReference type="Proteomes" id="UP000000844">
    <property type="component" value="Chromosome"/>
</dbReference>
<protein>
    <submittedName>
        <fullName evidence="1">Uncharacterized protein</fullName>
    </submittedName>
</protein>
<evidence type="ECO:0000313" key="2">
    <source>
        <dbReference type="Proteomes" id="UP000000844"/>
    </source>
</evidence>
<dbReference type="KEGG" id="sna:Snas_4411"/>
<proteinExistence type="predicted"/>
<dbReference type="AlphaFoldDB" id="D3Q3Z0"/>